<dbReference type="Pfam" id="PF12796">
    <property type="entry name" value="Ank_2"/>
    <property type="match status" value="1"/>
</dbReference>
<dbReference type="AlphaFoldDB" id="A0A1L9V9W1"/>
<proteinExistence type="predicted"/>
<dbReference type="InterPro" id="IPR036770">
    <property type="entry name" value="Ankyrin_rpt-contain_sf"/>
</dbReference>
<keyword evidence="2" id="KW-1185">Reference proteome</keyword>
<gene>
    <name evidence="1" type="ORF">ASPGLDRAFT_106415</name>
</gene>
<accession>A0A1L9V9W1</accession>
<organism evidence="1 2">
    <name type="scientific">Aspergillus glaucus CBS 516.65</name>
    <dbReference type="NCBI Taxonomy" id="1160497"/>
    <lineage>
        <taxon>Eukaryota</taxon>
        <taxon>Fungi</taxon>
        <taxon>Dikarya</taxon>
        <taxon>Ascomycota</taxon>
        <taxon>Pezizomycotina</taxon>
        <taxon>Eurotiomycetes</taxon>
        <taxon>Eurotiomycetidae</taxon>
        <taxon>Eurotiales</taxon>
        <taxon>Aspergillaceae</taxon>
        <taxon>Aspergillus</taxon>
        <taxon>Aspergillus subgen. Aspergillus</taxon>
    </lineage>
</organism>
<evidence type="ECO:0000313" key="1">
    <source>
        <dbReference type="EMBL" id="OJJ80714.1"/>
    </source>
</evidence>
<dbReference type="GeneID" id="34455770"/>
<protein>
    <submittedName>
        <fullName evidence="1">Uncharacterized protein</fullName>
    </submittedName>
</protein>
<dbReference type="SUPFAM" id="SSF48403">
    <property type="entry name" value="Ankyrin repeat"/>
    <property type="match status" value="1"/>
</dbReference>
<dbReference type="OrthoDB" id="426293at2759"/>
<dbReference type="Gene3D" id="1.25.40.20">
    <property type="entry name" value="Ankyrin repeat-containing domain"/>
    <property type="match status" value="1"/>
</dbReference>
<dbReference type="InterPro" id="IPR002110">
    <property type="entry name" value="Ankyrin_rpt"/>
</dbReference>
<dbReference type="SMART" id="SM00248">
    <property type="entry name" value="ANK"/>
    <property type="match status" value="3"/>
</dbReference>
<dbReference type="RefSeq" id="XP_022397412.1">
    <property type="nucleotide sequence ID" value="XM_022539509.1"/>
</dbReference>
<evidence type="ECO:0000313" key="2">
    <source>
        <dbReference type="Proteomes" id="UP000184300"/>
    </source>
</evidence>
<name>A0A1L9V9W1_ASPGL</name>
<dbReference type="STRING" id="1160497.A0A1L9V9W1"/>
<dbReference type="VEuPathDB" id="FungiDB:ASPGLDRAFT_106415"/>
<dbReference type="Proteomes" id="UP000184300">
    <property type="component" value="Unassembled WGS sequence"/>
</dbReference>
<feature type="non-terminal residue" evidence="1">
    <location>
        <position position="1"/>
    </location>
</feature>
<reference evidence="2" key="1">
    <citation type="journal article" date="2017" name="Genome Biol.">
        <title>Comparative genomics reveals high biological diversity and specific adaptations in the industrially and medically important fungal genus Aspergillus.</title>
        <authorList>
            <person name="de Vries R.P."/>
            <person name="Riley R."/>
            <person name="Wiebenga A."/>
            <person name="Aguilar-Osorio G."/>
            <person name="Amillis S."/>
            <person name="Uchima C.A."/>
            <person name="Anderluh G."/>
            <person name="Asadollahi M."/>
            <person name="Askin M."/>
            <person name="Barry K."/>
            <person name="Battaglia E."/>
            <person name="Bayram O."/>
            <person name="Benocci T."/>
            <person name="Braus-Stromeyer S.A."/>
            <person name="Caldana C."/>
            <person name="Canovas D."/>
            <person name="Cerqueira G.C."/>
            <person name="Chen F."/>
            <person name="Chen W."/>
            <person name="Choi C."/>
            <person name="Clum A."/>
            <person name="Dos Santos R.A."/>
            <person name="Damasio A.R."/>
            <person name="Diallinas G."/>
            <person name="Emri T."/>
            <person name="Fekete E."/>
            <person name="Flipphi M."/>
            <person name="Freyberg S."/>
            <person name="Gallo A."/>
            <person name="Gournas C."/>
            <person name="Habgood R."/>
            <person name="Hainaut M."/>
            <person name="Harispe M.L."/>
            <person name="Henrissat B."/>
            <person name="Hilden K.S."/>
            <person name="Hope R."/>
            <person name="Hossain A."/>
            <person name="Karabika E."/>
            <person name="Karaffa L."/>
            <person name="Karanyi Z."/>
            <person name="Krasevec N."/>
            <person name="Kuo A."/>
            <person name="Kusch H."/>
            <person name="LaButti K."/>
            <person name="Lagendijk E.L."/>
            <person name="Lapidus A."/>
            <person name="Levasseur A."/>
            <person name="Lindquist E."/>
            <person name="Lipzen A."/>
            <person name="Logrieco A.F."/>
            <person name="MacCabe A."/>
            <person name="Maekelae M.R."/>
            <person name="Malavazi I."/>
            <person name="Melin P."/>
            <person name="Meyer V."/>
            <person name="Mielnichuk N."/>
            <person name="Miskei M."/>
            <person name="Molnar A.P."/>
            <person name="Mule G."/>
            <person name="Ngan C.Y."/>
            <person name="Orejas M."/>
            <person name="Orosz E."/>
            <person name="Ouedraogo J.P."/>
            <person name="Overkamp K.M."/>
            <person name="Park H.-S."/>
            <person name="Perrone G."/>
            <person name="Piumi F."/>
            <person name="Punt P.J."/>
            <person name="Ram A.F."/>
            <person name="Ramon A."/>
            <person name="Rauscher S."/>
            <person name="Record E."/>
            <person name="Riano-Pachon D.M."/>
            <person name="Robert V."/>
            <person name="Roehrig J."/>
            <person name="Ruller R."/>
            <person name="Salamov A."/>
            <person name="Salih N.S."/>
            <person name="Samson R.A."/>
            <person name="Sandor E."/>
            <person name="Sanguinetti M."/>
            <person name="Schuetze T."/>
            <person name="Sepcic K."/>
            <person name="Shelest E."/>
            <person name="Sherlock G."/>
            <person name="Sophianopoulou V."/>
            <person name="Squina F.M."/>
            <person name="Sun H."/>
            <person name="Susca A."/>
            <person name="Todd R.B."/>
            <person name="Tsang A."/>
            <person name="Unkles S.E."/>
            <person name="van de Wiele N."/>
            <person name="van Rossen-Uffink D."/>
            <person name="Oliveira J.V."/>
            <person name="Vesth T.C."/>
            <person name="Visser J."/>
            <person name="Yu J.-H."/>
            <person name="Zhou M."/>
            <person name="Andersen M.R."/>
            <person name="Archer D.B."/>
            <person name="Baker S.E."/>
            <person name="Benoit I."/>
            <person name="Brakhage A.A."/>
            <person name="Braus G.H."/>
            <person name="Fischer R."/>
            <person name="Frisvad J.C."/>
            <person name="Goldman G.H."/>
            <person name="Houbraken J."/>
            <person name="Oakley B."/>
            <person name="Pocsi I."/>
            <person name="Scazzocchio C."/>
            <person name="Seiboth B."/>
            <person name="vanKuyk P.A."/>
            <person name="Wortman J."/>
            <person name="Dyer P.S."/>
            <person name="Grigoriev I.V."/>
        </authorList>
    </citation>
    <scope>NUCLEOTIDE SEQUENCE [LARGE SCALE GENOMIC DNA]</scope>
    <source>
        <strain evidence="2">CBS 516.65</strain>
    </source>
</reference>
<sequence>LPDIILLLKVSIEAKNVDILRYLLDTFKPDSEEYLFRYAVIESLNYDRTEEFKVLSEYNPKVLTRDISHTGNALAHAVLVNNIPLASFLLTHGNDPNECRFMSKPPIASATYLRYHAMIKLLIQHGAGIDGTHALFMAVESGCVDTLRLL</sequence>
<dbReference type="EMBL" id="KV878909">
    <property type="protein sequence ID" value="OJJ80714.1"/>
    <property type="molecule type" value="Genomic_DNA"/>
</dbReference>
<feature type="non-terminal residue" evidence="1">
    <location>
        <position position="150"/>
    </location>
</feature>